<keyword evidence="4" id="KW-1185">Reference proteome</keyword>
<feature type="domain" description="HTH cro/C1-type" evidence="2">
    <location>
        <begin position="9"/>
        <end position="63"/>
    </location>
</feature>
<dbReference type="InterPro" id="IPR011990">
    <property type="entry name" value="TPR-like_helical_dom_sf"/>
</dbReference>
<dbReference type="CDD" id="cd00093">
    <property type="entry name" value="HTH_XRE"/>
    <property type="match status" value="1"/>
</dbReference>
<sequence>MYNSFGNKLKNIRKNLSLTQKKVSDAACIDIKTLRRIEKGENKIFLDYLVALSNVYKLDLIDMFNNHMTFYSEEVENAINSIENAINSIENAINSIENKLSDMNFTSLNKEIQILEKNLDKTPYISQYFYLIKGIYYLRNIPRDFDNAYKFFIKSLKINNPDYNIENYDKYKYNILEFRCLKELAILKSYTDGYDKYTEIIEFCNKNILIISSTYISIKINYIIIQMRKAKYQECLKMINNLFNIDTSNLSNYYPYLYFLKYQIYEKLNEQEKANENLNNSLELCDKLNKLNTKKIILNIINNKK</sequence>
<organism evidence="3 4">
    <name type="scientific">Helcococcus bovis</name>
    <dbReference type="NCBI Taxonomy" id="3153252"/>
    <lineage>
        <taxon>Bacteria</taxon>
        <taxon>Bacillati</taxon>
        <taxon>Bacillota</taxon>
        <taxon>Tissierellia</taxon>
        <taxon>Tissierellales</taxon>
        <taxon>Peptoniphilaceae</taxon>
        <taxon>Helcococcus</taxon>
    </lineage>
</organism>
<name>A0ABW9F874_9FIRM</name>
<protein>
    <submittedName>
        <fullName evidence="3">Helix-turn-helix transcriptional regulator</fullName>
    </submittedName>
</protein>
<dbReference type="SUPFAM" id="SSF47413">
    <property type="entry name" value="lambda repressor-like DNA-binding domains"/>
    <property type="match status" value="1"/>
</dbReference>
<dbReference type="SMART" id="SM00530">
    <property type="entry name" value="HTH_XRE"/>
    <property type="match status" value="1"/>
</dbReference>
<feature type="coiled-coil region" evidence="1">
    <location>
        <begin position="72"/>
        <end position="99"/>
    </location>
</feature>
<dbReference type="InterPro" id="IPR010982">
    <property type="entry name" value="Lambda_DNA-bd_dom_sf"/>
</dbReference>
<accession>A0ABW9F874</accession>
<evidence type="ECO:0000259" key="2">
    <source>
        <dbReference type="PROSITE" id="PS50943"/>
    </source>
</evidence>
<dbReference type="InterPro" id="IPR001387">
    <property type="entry name" value="Cro/C1-type_HTH"/>
</dbReference>
<evidence type="ECO:0000313" key="3">
    <source>
        <dbReference type="EMBL" id="MFM1525210.1"/>
    </source>
</evidence>
<gene>
    <name evidence="3" type="ORF">ABGF40_05925</name>
</gene>
<dbReference type="Proteomes" id="UP001629536">
    <property type="component" value="Unassembled WGS sequence"/>
</dbReference>
<dbReference type="EMBL" id="JBFNFH010000013">
    <property type="protein sequence ID" value="MFM1525210.1"/>
    <property type="molecule type" value="Genomic_DNA"/>
</dbReference>
<dbReference type="RefSeq" id="WP_408126715.1">
    <property type="nucleotide sequence ID" value="NZ_JBFNFH010000013.1"/>
</dbReference>
<comment type="caution">
    <text evidence="3">The sequence shown here is derived from an EMBL/GenBank/DDBJ whole genome shotgun (WGS) entry which is preliminary data.</text>
</comment>
<evidence type="ECO:0000256" key="1">
    <source>
        <dbReference type="SAM" id="Coils"/>
    </source>
</evidence>
<reference evidence="3 4" key="1">
    <citation type="journal article" date="2024" name="Front. Microbiol.">
        <title>Pangenomic and biochemical analyses of Helcococcus ovis reveal widespread tetracycline resistance and a novel bacterial species, Helcococcus bovis.</title>
        <authorList>
            <person name="Cunha F."/>
            <person name="Zhai Y."/>
            <person name="Casaro S."/>
            <person name="Jones K.L."/>
            <person name="Hernandez M."/>
            <person name="Bisinotto R.S."/>
            <person name="Kariyawasam S."/>
            <person name="Brown M.B."/>
            <person name="Phillips A."/>
            <person name="Jeong K.C."/>
            <person name="Galvao K.N."/>
        </authorList>
    </citation>
    <scope>NUCLEOTIDE SEQUENCE [LARGE SCALE GENOMIC DNA]</scope>
    <source>
        <strain evidence="3 4">KG197</strain>
    </source>
</reference>
<dbReference type="Gene3D" id="1.25.40.10">
    <property type="entry name" value="Tetratricopeptide repeat domain"/>
    <property type="match status" value="1"/>
</dbReference>
<keyword evidence="1" id="KW-0175">Coiled coil</keyword>
<evidence type="ECO:0000313" key="4">
    <source>
        <dbReference type="Proteomes" id="UP001629536"/>
    </source>
</evidence>
<dbReference type="PROSITE" id="PS50943">
    <property type="entry name" value="HTH_CROC1"/>
    <property type="match status" value="1"/>
</dbReference>
<proteinExistence type="predicted"/>
<dbReference type="Pfam" id="PF01381">
    <property type="entry name" value="HTH_3"/>
    <property type="match status" value="1"/>
</dbReference>
<dbReference type="Gene3D" id="1.10.260.40">
    <property type="entry name" value="lambda repressor-like DNA-binding domains"/>
    <property type="match status" value="1"/>
</dbReference>